<evidence type="ECO:0000256" key="4">
    <source>
        <dbReference type="ARBA" id="ARBA00022519"/>
    </source>
</evidence>
<feature type="transmembrane region" description="Helical" evidence="9">
    <location>
        <begin position="83"/>
        <end position="108"/>
    </location>
</feature>
<dbReference type="InterPro" id="IPR007387">
    <property type="entry name" value="TRAP_DctQ"/>
</dbReference>
<evidence type="ECO:0000256" key="3">
    <source>
        <dbReference type="ARBA" id="ARBA00022475"/>
    </source>
</evidence>
<evidence type="ECO:0000256" key="7">
    <source>
        <dbReference type="ARBA" id="ARBA00023136"/>
    </source>
</evidence>
<evidence type="ECO:0000256" key="8">
    <source>
        <dbReference type="ARBA" id="ARBA00038436"/>
    </source>
</evidence>
<dbReference type="GO" id="GO:0005886">
    <property type="term" value="C:plasma membrane"/>
    <property type="evidence" value="ECO:0007669"/>
    <property type="project" value="UniProtKB-SubCell"/>
</dbReference>
<dbReference type="STRING" id="580166.AUP43_11775"/>
<dbReference type="PANTHER" id="PTHR35011">
    <property type="entry name" value="2,3-DIKETO-L-GULONATE TRAP TRANSPORTER SMALL PERMEASE PROTEIN YIAM"/>
    <property type="match status" value="1"/>
</dbReference>
<dbReference type="EMBL" id="LPXN01000131">
    <property type="protein sequence ID" value="KZD05341.1"/>
    <property type="molecule type" value="Genomic_DNA"/>
</dbReference>
<evidence type="ECO:0000256" key="9">
    <source>
        <dbReference type="RuleBase" id="RU369079"/>
    </source>
</evidence>
<dbReference type="InterPro" id="IPR055348">
    <property type="entry name" value="DctQ"/>
</dbReference>
<dbReference type="Proteomes" id="UP000076400">
    <property type="component" value="Unassembled WGS sequence"/>
</dbReference>
<dbReference type="Pfam" id="PF04290">
    <property type="entry name" value="DctQ"/>
    <property type="match status" value="1"/>
</dbReference>
<feature type="transmembrane region" description="Helical" evidence="9">
    <location>
        <begin position="12"/>
        <end position="36"/>
    </location>
</feature>
<dbReference type="AlphaFoldDB" id="A0A154VVW0"/>
<feature type="domain" description="Tripartite ATP-independent periplasmic transporters DctQ component" evidence="10">
    <location>
        <begin position="23"/>
        <end position="154"/>
    </location>
</feature>
<reference evidence="11 12" key="1">
    <citation type="submission" date="2015-12" db="EMBL/GenBank/DDBJ databases">
        <title>Genome sequence of Oceanibaculum pacificum MCCC 1A02656.</title>
        <authorList>
            <person name="Lu L."/>
            <person name="Lai Q."/>
            <person name="Shao Z."/>
            <person name="Qian P."/>
        </authorList>
    </citation>
    <scope>NUCLEOTIDE SEQUENCE [LARGE SCALE GENOMIC DNA]</scope>
    <source>
        <strain evidence="11 12">MCCC 1A02656</strain>
    </source>
</reference>
<keyword evidence="3" id="KW-1003">Cell membrane</keyword>
<comment type="caution">
    <text evidence="11">The sequence shown here is derived from an EMBL/GenBank/DDBJ whole genome shotgun (WGS) entry which is preliminary data.</text>
</comment>
<gene>
    <name evidence="11" type="ORF">AUP43_11775</name>
</gene>
<keyword evidence="7 9" id="KW-0472">Membrane</keyword>
<feature type="transmembrane region" description="Helical" evidence="9">
    <location>
        <begin position="128"/>
        <end position="154"/>
    </location>
</feature>
<name>A0A154VVW0_9PROT</name>
<evidence type="ECO:0000313" key="12">
    <source>
        <dbReference type="Proteomes" id="UP000076400"/>
    </source>
</evidence>
<organism evidence="11 12">
    <name type="scientific">Oceanibaculum pacificum</name>
    <dbReference type="NCBI Taxonomy" id="580166"/>
    <lineage>
        <taxon>Bacteria</taxon>
        <taxon>Pseudomonadati</taxon>
        <taxon>Pseudomonadota</taxon>
        <taxon>Alphaproteobacteria</taxon>
        <taxon>Rhodospirillales</taxon>
        <taxon>Oceanibaculaceae</taxon>
        <taxon>Oceanibaculum</taxon>
    </lineage>
</organism>
<dbReference type="RefSeq" id="WP_067558201.1">
    <property type="nucleotide sequence ID" value="NZ_LPXN01000131.1"/>
</dbReference>
<keyword evidence="2 9" id="KW-0813">Transport</keyword>
<evidence type="ECO:0000256" key="2">
    <source>
        <dbReference type="ARBA" id="ARBA00022448"/>
    </source>
</evidence>
<proteinExistence type="inferred from homology"/>
<evidence type="ECO:0000313" key="11">
    <source>
        <dbReference type="EMBL" id="KZD05341.1"/>
    </source>
</evidence>
<comment type="subunit">
    <text evidence="9">The complex comprises the extracytoplasmic solute receptor protein and the two transmembrane proteins.</text>
</comment>
<protein>
    <recommendedName>
        <fullName evidence="9">TRAP transporter small permease protein</fullName>
    </recommendedName>
</protein>
<keyword evidence="12" id="KW-1185">Reference proteome</keyword>
<feature type="transmembrane region" description="Helical" evidence="9">
    <location>
        <begin position="42"/>
        <end position="62"/>
    </location>
</feature>
<accession>A0A154VVW0</accession>
<evidence type="ECO:0000259" key="10">
    <source>
        <dbReference type="Pfam" id="PF04290"/>
    </source>
</evidence>
<comment type="similarity">
    <text evidence="8 9">Belongs to the TRAP transporter small permease family.</text>
</comment>
<sequence length="162" mass="18114">MTYIIGRISGVFGAVAALASFGLILVTLFEVISRYVFHAPTIWAFDVSYMLNGAIFVLAMALTLRMNQHVAVDIVSKAMPEKVFRAIEIAVYLLLILPAISLVAYAGWSEFWKSWLSGEVETVSPWRPYIWPFRLMLAIGLSALWLQVLARVFAPADRTSPM</sequence>
<comment type="subcellular location">
    <subcellularLocation>
        <location evidence="1 9">Cell inner membrane</location>
        <topology evidence="1 9">Multi-pass membrane protein</topology>
    </subcellularLocation>
</comment>
<evidence type="ECO:0000256" key="6">
    <source>
        <dbReference type="ARBA" id="ARBA00022989"/>
    </source>
</evidence>
<evidence type="ECO:0000256" key="5">
    <source>
        <dbReference type="ARBA" id="ARBA00022692"/>
    </source>
</evidence>
<dbReference type="OrthoDB" id="9794346at2"/>
<keyword evidence="6 9" id="KW-1133">Transmembrane helix</keyword>
<dbReference type="GO" id="GO:0022857">
    <property type="term" value="F:transmembrane transporter activity"/>
    <property type="evidence" value="ECO:0007669"/>
    <property type="project" value="UniProtKB-UniRule"/>
</dbReference>
<keyword evidence="4 9" id="KW-0997">Cell inner membrane</keyword>
<keyword evidence="5 9" id="KW-0812">Transmembrane</keyword>
<comment type="function">
    <text evidence="9">Part of the tripartite ATP-independent periplasmic (TRAP) transport system.</text>
</comment>
<evidence type="ECO:0000256" key="1">
    <source>
        <dbReference type="ARBA" id="ARBA00004429"/>
    </source>
</evidence>